<protein>
    <submittedName>
        <fullName evidence="3">Type II secretion system protein</fullName>
    </submittedName>
</protein>
<dbReference type="InterPro" id="IPR012902">
    <property type="entry name" value="N_methyl_site"/>
</dbReference>
<sequence>MRNRKTIKAFSLVEMLITIAIFGILIAMISQVILINIQVSRKTFIRSQIREELAEIGTLIQRDVRNARLIGECGETSLENRTINRCLMSHIEEFVWTDDCPGSSEGIKKICKKSVPDEQLLFESSDLITFERLNFEVNLSSGTDGTRSTILVTLYSSASNPNFDVNNQVRQIAVSTRNFTLGDFFVEPETEEPRPTSSPTQTTPTIPGR</sequence>
<feature type="compositionally biased region" description="Low complexity" evidence="1">
    <location>
        <begin position="195"/>
        <end position="209"/>
    </location>
</feature>
<evidence type="ECO:0000256" key="2">
    <source>
        <dbReference type="SAM" id="Phobius"/>
    </source>
</evidence>
<dbReference type="AlphaFoldDB" id="A0A952AG81"/>
<name>A0A952AG81_9BACT</name>
<dbReference type="SUPFAM" id="SSF54523">
    <property type="entry name" value="Pili subunits"/>
    <property type="match status" value="1"/>
</dbReference>
<organism evidence="3 4">
    <name type="scientific">Candidatus Dojkabacteria bacterium</name>
    <dbReference type="NCBI Taxonomy" id="2099670"/>
    <lineage>
        <taxon>Bacteria</taxon>
        <taxon>Candidatus Dojkabacteria</taxon>
    </lineage>
</organism>
<feature type="region of interest" description="Disordered" evidence="1">
    <location>
        <begin position="186"/>
        <end position="209"/>
    </location>
</feature>
<evidence type="ECO:0000313" key="4">
    <source>
        <dbReference type="Proteomes" id="UP000781173"/>
    </source>
</evidence>
<dbReference type="InterPro" id="IPR045584">
    <property type="entry name" value="Pilin-like"/>
</dbReference>
<accession>A0A952AG81</accession>
<dbReference type="Pfam" id="PF07963">
    <property type="entry name" value="N_methyl"/>
    <property type="match status" value="1"/>
</dbReference>
<dbReference type="NCBIfam" id="TIGR02532">
    <property type="entry name" value="IV_pilin_GFxxxE"/>
    <property type="match status" value="1"/>
</dbReference>
<keyword evidence="2" id="KW-0472">Membrane</keyword>
<dbReference type="EMBL" id="JACFOF010000001">
    <property type="protein sequence ID" value="MBW7953189.1"/>
    <property type="molecule type" value="Genomic_DNA"/>
</dbReference>
<keyword evidence="2" id="KW-1133">Transmembrane helix</keyword>
<evidence type="ECO:0000313" key="3">
    <source>
        <dbReference type="EMBL" id="MBW7953189.1"/>
    </source>
</evidence>
<comment type="caution">
    <text evidence="3">The sequence shown here is derived from an EMBL/GenBank/DDBJ whole genome shotgun (WGS) entry which is preliminary data.</text>
</comment>
<reference evidence="3" key="1">
    <citation type="journal article" date="2022" name="ISME J.">
        <title>A general approach to explore prokaryotic protein glycosylation reveals the unique surface layer modulation of an anammox bacterium.</title>
        <authorList>
            <person name="Pabst M."/>
            <person name="Grouzdev D.S."/>
            <person name="Lawson C.E."/>
            <person name="Kleikamp H.B.C."/>
            <person name="de Ram C."/>
            <person name="Louwen R."/>
            <person name="Lin Y.M."/>
            <person name="Lucker S."/>
            <person name="van Loosdrecht M.C.M."/>
            <person name="Laureni M."/>
        </authorList>
    </citation>
    <scope>NUCLEOTIDE SEQUENCE</scope>
    <source>
        <strain evidence="3">BROCD043</strain>
    </source>
</reference>
<keyword evidence="2" id="KW-0812">Transmembrane</keyword>
<dbReference type="Proteomes" id="UP000781173">
    <property type="component" value="Unassembled WGS sequence"/>
</dbReference>
<feature type="transmembrane region" description="Helical" evidence="2">
    <location>
        <begin position="12"/>
        <end position="34"/>
    </location>
</feature>
<proteinExistence type="predicted"/>
<gene>
    <name evidence="3" type="ORF">H3C67_00160</name>
</gene>
<evidence type="ECO:0000256" key="1">
    <source>
        <dbReference type="SAM" id="MobiDB-lite"/>
    </source>
</evidence>